<evidence type="ECO:0000259" key="8">
    <source>
        <dbReference type="PROSITE" id="PS50893"/>
    </source>
</evidence>
<keyword evidence="7" id="KW-0472">Membrane</keyword>
<dbReference type="InterPro" id="IPR027417">
    <property type="entry name" value="P-loop_NTPase"/>
</dbReference>
<feature type="domain" description="ABC transporter" evidence="8">
    <location>
        <begin position="2"/>
        <end position="201"/>
    </location>
</feature>
<dbReference type="SUPFAM" id="SSF52540">
    <property type="entry name" value="P-loop containing nucleoside triphosphate hydrolases"/>
    <property type="match status" value="1"/>
</dbReference>
<keyword evidence="4" id="KW-0547">Nucleotide-binding</keyword>
<keyword evidence="5 9" id="KW-0067">ATP-binding</keyword>
<evidence type="ECO:0000313" key="10">
    <source>
        <dbReference type="Proteomes" id="UP001163739"/>
    </source>
</evidence>
<keyword evidence="3" id="KW-0997">Cell inner membrane</keyword>
<dbReference type="RefSeq" id="WP_265047758.1">
    <property type="nucleotide sequence ID" value="NZ_CP100390.1"/>
</dbReference>
<dbReference type="SMART" id="SM00382">
    <property type="entry name" value="AAA"/>
    <property type="match status" value="1"/>
</dbReference>
<dbReference type="InterPro" id="IPR003439">
    <property type="entry name" value="ABC_transporter-like_ATP-bd"/>
</dbReference>
<dbReference type="EMBL" id="CP100390">
    <property type="protein sequence ID" value="UZE96274.1"/>
    <property type="molecule type" value="Genomic_DNA"/>
</dbReference>
<keyword evidence="10" id="KW-1185">Reference proteome</keyword>
<accession>A0ABY6N2P3</accession>
<dbReference type="InterPro" id="IPR017871">
    <property type="entry name" value="ABC_transporter-like_CS"/>
</dbReference>
<keyword evidence="1" id="KW-0813">Transport</keyword>
<name>A0ABY6N2P3_9ALTE</name>
<evidence type="ECO:0000256" key="5">
    <source>
        <dbReference type="ARBA" id="ARBA00022840"/>
    </source>
</evidence>
<keyword evidence="6" id="KW-1278">Translocase</keyword>
<dbReference type="Proteomes" id="UP001163739">
    <property type="component" value="Chromosome"/>
</dbReference>
<evidence type="ECO:0000256" key="7">
    <source>
        <dbReference type="ARBA" id="ARBA00023136"/>
    </source>
</evidence>
<gene>
    <name evidence="9" type="ORF">NKI27_00570</name>
</gene>
<dbReference type="PROSITE" id="PS50893">
    <property type="entry name" value="ABC_TRANSPORTER_2"/>
    <property type="match status" value="1"/>
</dbReference>
<proteinExistence type="predicted"/>
<reference evidence="9" key="1">
    <citation type="submission" date="2022-06" db="EMBL/GenBank/DDBJ databases">
        <title>Alkalimarinus sp. nov., isolated from gut of a Alitta virens.</title>
        <authorList>
            <person name="Yang A.I."/>
            <person name="Shin N.-R."/>
        </authorList>
    </citation>
    <scope>NUCLEOTIDE SEQUENCE</scope>
    <source>
        <strain evidence="9">A2M4</strain>
    </source>
</reference>
<evidence type="ECO:0000256" key="4">
    <source>
        <dbReference type="ARBA" id="ARBA00022741"/>
    </source>
</evidence>
<dbReference type="GO" id="GO:0005524">
    <property type="term" value="F:ATP binding"/>
    <property type="evidence" value="ECO:0007669"/>
    <property type="project" value="UniProtKB-KW"/>
</dbReference>
<dbReference type="PANTHER" id="PTHR42781">
    <property type="entry name" value="SPERMIDINE/PUTRESCINE IMPORT ATP-BINDING PROTEIN POTA"/>
    <property type="match status" value="1"/>
</dbReference>
<dbReference type="InterPro" id="IPR003593">
    <property type="entry name" value="AAA+_ATPase"/>
</dbReference>
<organism evidence="9 10">
    <name type="scientific">Alkalimarinus alittae</name>
    <dbReference type="NCBI Taxonomy" id="2961619"/>
    <lineage>
        <taxon>Bacteria</taxon>
        <taxon>Pseudomonadati</taxon>
        <taxon>Pseudomonadota</taxon>
        <taxon>Gammaproteobacteria</taxon>
        <taxon>Alteromonadales</taxon>
        <taxon>Alteromonadaceae</taxon>
        <taxon>Alkalimarinus</taxon>
    </lineage>
</organism>
<evidence type="ECO:0000256" key="6">
    <source>
        <dbReference type="ARBA" id="ARBA00022967"/>
    </source>
</evidence>
<keyword evidence="2" id="KW-1003">Cell membrane</keyword>
<dbReference type="InterPro" id="IPR050093">
    <property type="entry name" value="ABC_SmlMolc_Importer"/>
</dbReference>
<protein>
    <submittedName>
        <fullName evidence="9">ATP-binding cassette domain-containing protein</fullName>
    </submittedName>
</protein>
<evidence type="ECO:0000256" key="2">
    <source>
        <dbReference type="ARBA" id="ARBA00022475"/>
    </source>
</evidence>
<dbReference type="Gene3D" id="3.40.50.300">
    <property type="entry name" value="P-loop containing nucleotide triphosphate hydrolases"/>
    <property type="match status" value="1"/>
</dbReference>
<sequence length="201" mass="21958">MLNINGLKIAREDKILAYDLQLAEGKILAIQGVSGVGKSTLLSAIAGFVELLAGTINWRGETLNALSVEERPVSYLFQDHNLFEHLSVMENLSLGFSGGAPKDDLIEAARELKVLDQLAKRPGELSGGQRQRIALIRTLLRLQPLVLLDEPFAELDPKTRHLTVNWVKKTASAKGKTILMVTHQAEDAEQLADECLVLGGI</sequence>
<dbReference type="Pfam" id="PF00005">
    <property type="entry name" value="ABC_tran"/>
    <property type="match status" value="1"/>
</dbReference>
<evidence type="ECO:0000256" key="1">
    <source>
        <dbReference type="ARBA" id="ARBA00022448"/>
    </source>
</evidence>
<dbReference type="PROSITE" id="PS00211">
    <property type="entry name" value="ABC_TRANSPORTER_1"/>
    <property type="match status" value="1"/>
</dbReference>
<evidence type="ECO:0000256" key="3">
    <source>
        <dbReference type="ARBA" id="ARBA00022519"/>
    </source>
</evidence>
<evidence type="ECO:0000313" key="9">
    <source>
        <dbReference type="EMBL" id="UZE96274.1"/>
    </source>
</evidence>
<dbReference type="PANTHER" id="PTHR42781:SF1">
    <property type="entry name" value="THIAMINE IMPORT ATP-BINDING PROTEIN THIQ"/>
    <property type="match status" value="1"/>
</dbReference>